<organism evidence="6 7">
    <name type="scientific">Panicum virgatum</name>
    <name type="common">Blackwell switchgrass</name>
    <dbReference type="NCBI Taxonomy" id="38727"/>
    <lineage>
        <taxon>Eukaryota</taxon>
        <taxon>Viridiplantae</taxon>
        <taxon>Streptophyta</taxon>
        <taxon>Embryophyta</taxon>
        <taxon>Tracheophyta</taxon>
        <taxon>Spermatophyta</taxon>
        <taxon>Magnoliopsida</taxon>
        <taxon>Liliopsida</taxon>
        <taxon>Poales</taxon>
        <taxon>Poaceae</taxon>
        <taxon>PACMAD clade</taxon>
        <taxon>Panicoideae</taxon>
        <taxon>Panicodae</taxon>
        <taxon>Paniceae</taxon>
        <taxon>Panicinae</taxon>
        <taxon>Panicum</taxon>
        <taxon>Panicum sect. Hiantes</taxon>
    </lineage>
</organism>
<evidence type="ECO:0000313" key="6">
    <source>
        <dbReference type="EMBL" id="KAG2632235.1"/>
    </source>
</evidence>
<evidence type="ECO:0000256" key="1">
    <source>
        <dbReference type="ARBA" id="ARBA00022723"/>
    </source>
</evidence>
<keyword evidence="7" id="KW-1185">Reference proteome</keyword>
<reference evidence="6" key="1">
    <citation type="submission" date="2020-05" db="EMBL/GenBank/DDBJ databases">
        <title>WGS assembly of Panicum virgatum.</title>
        <authorList>
            <person name="Lovell J.T."/>
            <person name="Jenkins J."/>
            <person name="Shu S."/>
            <person name="Juenger T.E."/>
            <person name="Schmutz J."/>
        </authorList>
    </citation>
    <scope>NUCLEOTIDE SEQUENCE</scope>
    <source>
        <strain evidence="6">AP13</strain>
    </source>
</reference>
<sequence>MCPYCKDLRLVAFTCKWTKNRGKRFFICPRYNELEENRCGFYMFQNKYEHYLETKGYLEHCRTNVDMDGVHEVEAIEQVREGLHDLKEEM</sequence>
<evidence type="ECO:0000256" key="4">
    <source>
        <dbReference type="PROSITE-ProRule" id="PRU01343"/>
    </source>
</evidence>
<feature type="domain" description="GRF-type" evidence="5">
    <location>
        <begin position="2"/>
        <end position="48"/>
    </location>
</feature>
<dbReference type="Proteomes" id="UP000823388">
    <property type="component" value="Chromosome 2N"/>
</dbReference>
<keyword evidence="1" id="KW-0479">Metal-binding</keyword>
<evidence type="ECO:0000313" key="7">
    <source>
        <dbReference type="Proteomes" id="UP000823388"/>
    </source>
</evidence>
<evidence type="ECO:0000259" key="5">
    <source>
        <dbReference type="PROSITE" id="PS51999"/>
    </source>
</evidence>
<keyword evidence="2 4" id="KW-0863">Zinc-finger</keyword>
<dbReference type="PROSITE" id="PS51999">
    <property type="entry name" value="ZF_GRF"/>
    <property type="match status" value="1"/>
</dbReference>
<comment type="caution">
    <text evidence="6">The sequence shown here is derived from an EMBL/GenBank/DDBJ whole genome shotgun (WGS) entry which is preliminary data.</text>
</comment>
<protein>
    <recommendedName>
        <fullName evidence="5">GRF-type domain-containing protein</fullName>
    </recommendedName>
</protein>
<keyword evidence="3" id="KW-0862">Zinc</keyword>
<accession>A0A8T0VCW0</accession>
<dbReference type="AlphaFoldDB" id="A0A8T0VCW0"/>
<dbReference type="EMBL" id="CM029040">
    <property type="protein sequence ID" value="KAG2632235.1"/>
    <property type="molecule type" value="Genomic_DNA"/>
</dbReference>
<evidence type="ECO:0000256" key="3">
    <source>
        <dbReference type="ARBA" id="ARBA00022833"/>
    </source>
</evidence>
<evidence type="ECO:0000256" key="2">
    <source>
        <dbReference type="ARBA" id="ARBA00022771"/>
    </source>
</evidence>
<dbReference type="InterPro" id="IPR010666">
    <property type="entry name" value="Znf_GRF"/>
</dbReference>
<gene>
    <name evidence="6" type="ORF">PVAP13_2NG070700</name>
</gene>
<name>A0A8T0VCW0_PANVG</name>
<dbReference type="GO" id="GO:0008270">
    <property type="term" value="F:zinc ion binding"/>
    <property type="evidence" value="ECO:0007669"/>
    <property type="project" value="UniProtKB-KW"/>
</dbReference>
<proteinExistence type="predicted"/>